<sequence>MSILFSFPGRSTGAINKPQFRIHDSKVWLAGSNVFPFRVDPASRQASALVVAVCGGLQCAALLGRSTALAREIAKIRSCRLDRSTFLGWLFAQRYFVETPGVLQVYMRDIRKPAPAYLLPNRRDIDVQVQTRRLTMEGFQQAFKMIYLFEVVSWPLLVNLSDSLNLQKAVVVLAGCKLCRHAVLSDVVGGCWFLRHAPQSERVKMANNIITFARSFHMKPHAL</sequence>
<organism evidence="1 2">
    <name type="scientific">Favolaschia claudopus</name>
    <dbReference type="NCBI Taxonomy" id="2862362"/>
    <lineage>
        <taxon>Eukaryota</taxon>
        <taxon>Fungi</taxon>
        <taxon>Dikarya</taxon>
        <taxon>Basidiomycota</taxon>
        <taxon>Agaricomycotina</taxon>
        <taxon>Agaricomycetes</taxon>
        <taxon>Agaricomycetidae</taxon>
        <taxon>Agaricales</taxon>
        <taxon>Marasmiineae</taxon>
        <taxon>Mycenaceae</taxon>
        <taxon>Favolaschia</taxon>
    </lineage>
</organism>
<accession>A0AAW0C327</accession>
<proteinExistence type="predicted"/>
<gene>
    <name evidence="1" type="ORF">R3P38DRAFT_2773765</name>
</gene>
<keyword evidence="2" id="KW-1185">Reference proteome</keyword>
<name>A0AAW0C327_9AGAR</name>
<comment type="caution">
    <text evidence="1">The sequence shown here is derived from an EMBL/GenBank/DDBJ whole genome shotgun (WGS) entry which is preliminary data.</text>
</comment>
<evidence type="ECO:0000313" key="1">
    <source>
        <dbReference type="EMBL" id="KAK7033349.1"/>
    </source>
</evidence>
<reference evidence="1 2" key="1">
    <citation type="journal article" date="2024" name="J Genomics">
        <title>Draft genome sequencing and assembly of Favolaschia claudopus CIRM-BRFM 2984 isolated from oak limbs.</title>
        <authorList>
            <person name="Navarro D."/>
            <person name="Drula E."/>
            <person name="Chaduli D."/>
            <person name="Cazenave R."/>
            <person name="Ahrendt S."/>
            <person name="Wang J."/>
            <person name="Lipzen A."/>
            <person name="Daum C."/>
            <person name="Barry K."/>
            <person name="Grigoriev I.V."/>
            <person name="Favel A."/>
            <person name="Rosso M.N."/>
            <person name="Martin F."/>
        </authorList>
    </citation>
    <scope>NUCLEOTIDE SEQUENCE [LARGE SCALE GENOMIC DNA]</scope>
    <source>
        <strain evidence="1 2">CIRM-BRFM 2984</strain>
    </source>
</reference>
<dbReference type="Proteomes" id="UP001362999">
    <property type="component" value="Unassembled WGS sequence"/>
</dbReference>
<dbReference type="EMBL" id="JAWWNJ010000023">
    <property type="protein sequence ID" value="KAK7033349.1"/>
    <property type="molecule type" value="Genomic_DNA"/>
</dbReference>
<protein>
    <submittedName>
        <fullName evidence="1">Uncharacterized protein</fullName>
    </submittedName>
</protein>
<evidence type="ECO:0000313" key="2">
    <source>
        <dbReference type="Proteomes" id="UP001362999"/>
    </source>
</evidence>
<dbReference type="AlphaFoldDB" id="A0AAW0C327"/>